<protein>
    <recommendedName>
        <fullName evidence="2">2-dehydropantoate 2-reductase</fullName>
        <ecNumber evidence="2">1.1.1.169</ecNumber>
    </recommendedName>
    <alternativeName>
        <fullName evidence="5">Ketopantoate reductase</fullName>
    </alternativeName>
</protein>
<dbReference type="OrthoDB" id="73846at2759"/>
<dbReference type="Proteomes" id="UP000324767">
    <property type="component" value="Unassembled WGS sequence"/>
</dbReference>
<dbReference type="InterPro" id="IPR013332">
    <property type="entry name" value="KPR_N"/>
</dbReference>
<comment type="caution">
    <text evidence="8">The sequence shown here is derived from an EMBL/GenBank/DDBJ whole genome shotgun (WGS) entry which is preliminary data.</text>
</comment>
<evidence type="ECO:0000256" key="4">
    <source>
        <dbReference type="ARBA" id="ARBA00023002"/>
    </source>
</evidence>
<keyword evidence="4" id="KW-0560">Oxidoreductase</keyword>
<evidence type="ECO:0000313" key="8">
    <source>
        <dbReference type="EMBL" id="KAA6411844.1"/>
    </source>
</evidence>
<dbReference type="Pfam" id="PF02558">
    <property type="entry name" value="ApbA"/>
    <property type="match status" value="1"/>
</dbReference>
<gene>
    <name evidence="8" type="ORF">FRX48_03994</name>
</gene>
<evidence type="ECO:0000256" key="3">
    <source>
        <dbReference type="ARBA" id="ARBA00022857"/>
    </source>
</evidence>
<feature type="domain" description="Ketopantoate reductase N-terminal" evidence="6">
    <location>
        <begin position="14"/>
        <end position="147"/>
    </location>
</feature>
<accession>A0A5M8PTB2</accession>
<comment type="similarity">
    <text evidence="1">Belongs to the ketopantoate reductase family.</text>
</comment>
<name>A0A5M8PTB2_9LECA</name>
<dbReference type="Pfam" id="PF08546">
    <property type="entry name" value="ApbA_C"/>
    <property type="match status" value="1"/>
</dbReference>
<dbReference type="AlphaFoldDB" id="A0A5M8PTB2"/>
<dbReference type="GO" id="GO:0005739">
    <property type="term" value="C:mitochondrion"/>
    <property type="evidence" value="ECO:0007669"/>
    <property type="project" value="TreeGrafter"/>
</dbReference>
<dbReference type="GO" id="GO:0008677">
    <property type="term" value="F:2-dehydropantoate 2-reductase activity"/>
    <property type="evidence" value="ECO:0007669"/>
    <property type="project" value="UniProtKB-EC"/>
</dbReference>
<dbReference type="Gene3D" id="3.40.50.720">
    <property type="entry name" value="NAD(P)-binding Rossmann-like Domain"/>
    <property type="match status" value="1"/>
</dbReference>
<evidence type="ECO:0000259" key="7">
    <source>
        <dbReference type="Pfam" id="PF08546"/>
    </source>
</evidence>
<dbReference type="EMBL" id="VXIT01000006">
    <property type="protein sequence ID" value="KAA6411844.1"/>
    <property type="molecule type" value="Genomic_DNA"/>
</dbReference>
<dbReference type="InterPro" id="IPR003710">
    <property type="entry name" value="ApbA"/>
</dbReference>
<dbReference type="PANTHER" id="PTHR43765">
    <property type="entry name" value="2-DEHYDROPANTOATE 2-REDUCTASE-RELATED"/>
    <property type="match status" value="1"/>
</dbReference>
<dbReference type="NCBIfam" id="TIGR00745">
    <property type="entry name" value="apbA_panE"/>
    <property type="match status" value="1"/>
</dbReference>
<dbReference type="InterPro" id="IPR008927">
    <property type="entry name" value="6-PGluconate_DH-like_C_sf"/>
</dbReference>
<dbReference type="SUPFAM" id="SSF48179">
    <property type="entry name" value="6-phosphogluconate dehydrogenase C-terminal domain-like"/>
    <property type="match status" value="1"/>
</dbReference>
<dbReference type="EC" id="1.1.1.169" evidence="2"/>
<reference evidence="8 9" key="1">
    <citation type="submission" date="2019-09" db="EMBL/GenBank/DDBJ databases">
        <title>The hologenome of the rock-dwelling lichen Lasallia pustulata.</title>
        <authorList>
            <person name="Greshake Tzovaras B."/>
            <person name="Segers F."/>
            <person name="Bicker A."/>
            <person name="Dal Grande F."/>
            <person name="Otte J."/>
            <person name="Hankeln T."/>
            <person name="Schmitt I."/>
            <person name="Ebersberger I."/>
        </authorList>
    </citation>
    <scope>NUCLEOTIDE SEQUENCE [LARGE SCALE GENOMIC DNA]</scope>
    <source>
        <strain evidence="8">A1-1</strain>
    </source>
</reference>
<dbReference type="InterPro" id="IPR013752">
    <property type="entry name" value="KPA_reductase"/>
</dbReference>
<organism evidence="8 9">
    <name type="scientific">Lasallia pustulata</name>
    <dbReference type="NCBI Taxonomy" id="136370"/>
    <lineage>
        <taxon>Eukaryota</taxon>
        <taxon>Fungi</taxon>
        <taxon>Dikarya</taxon>
        <taxon>Ascomycota</taxon>
        <taxon>Pezizomycotina</taxon>
        <taxon>Lecanoromycetes</taxon>
        <taxon>OSLEUM clade</taxon>
        <taxon>Umbilicariomycetidae</taxon>
        <taxon>Umbilicariales</taxon>
        <taxon>Umbilicariaceae</taxon>
        <taxon>Lasallia</taxon>
    </lineage>
</organism>
<dbReference type="GO" id="GO:0015940">
    <property type="term" value="P:pantothenate biosynthetic process"/>
    <property type="evidence" value="ECO:0007669"/>
    <property type="project" value="InterPro"/>
</dbReference>
<sequence length="358" mass="39902">MLHRPALVQAWNKGGQTVELVTDGVTIKQEGYEIEAIHDLAGATELGRCQNSRSNGTGDVIDNLIVTTKTIHTISALSAIKRRLTQGSTILFTQNGMGTIDEVNAKLFQDSRTRPKYMTAIVSHGVYSKGPFSSVHAGNGTIHIGRVHQTPPFDARLPAKEREGQDSTLSSLGYLSTLITQVPVLAATVVTPIELMQIQFEKLIVNAMINPLTVVFDCRNGELFSKANILRLVRSLLSEASHVIRSLPELQHVQRIESRFSKERLDELVLRAAEKTSRNFSSMVQDARAGKETEIDYINGYIVEKGEQVGVDCVYNRRLVQMVKDREKITDAEVDDFFPHRRSQFQALSRRKIDCDLG</sequence>
<dbReference type="SUPFAM" id="SSF51735">
    <property type="entry name" value="NAD(P)-binding Rossmann-fold domains"/>
    <property type="match status" value="1"/>
</dbReference>
<evidence type="ECO:0000259" key="6">
    <source>
        <dbReference type="Pfam" id="PF02558"/>
    </source>
</evidence>
<evidence type="ECO:0000256" key="2">
    <source>
        <dbReference type="ARBA" id="ARBA00013014"/>
    </source>
</evidence>
<evidence type="ECO:0000256" key="1">
    <source>
        <dbReference type="ARBA" id="ARBA00007870"/>
    </source>
</evidence>
<dbReference type="InterPro" id="IPR013328">
    <property type="entry name" value="6PGD_dom2"/>
</dbReference>
<dbReference type="PANTHER" id="PTHR43765:SF2">
    <property type="entry name" value="2-DEHYDROPANTOATE 2-REDUCTASE"/>
    <property type="match status" value="1"/>
</dbReference>
<dbReference type="InterPro" id="IPR036291">
    <property type="entry name" value="NAD(P)-bd_dom_sf"/>
</dbReference>
<dbReference type="GO" id="GO:0050661">
    <property type="term" value="F:NADP binding"/>
    <property type="evidence" value="ECO:0007669"/>
    <property type="project" value="TreeGrafter"/>
</dbReference>
<evidence type="ECO:0000313" key="9">
    <source>
        <dbReference type="Proteomes" id="UP000324767"/>
    </source>
</evidence>
<dbReference type="InterPro" id="IPR050838">
    <property type="entry name" value="Ketopantoate_reductase"/>
</dbReference>
<evidence type="ECO:0000256" key="5">
    <source>
        <dbReference type="ARBA" id="ARBA00032024"/>
    </source>
</evidence>
<proteinExistence type="inferred from homology"/>
<feature type="domain" description="Ketopantoate reductase C-terminal" evidence="7">
    <location>
        <begin position="195"/>
        <end position="326"/>
    </location>
</feature>
<dbReference type="Gene3D" id="1.10.1040.10">
    <property type="entry name" value="N-(1-d-carboxylethyl)-l-norvaline Dehydrogenase, domain 2"/>
    <property type="match status" value="1"/>
</dbReference>
<keyword evidence="3" id="KW-0521">NADP</keyword>